<dbReference type="InterPro" id="IPR039448">
    <property type="entry name" value="Beta_helix"/>
</dbReference>
<dbReference type="EMBL" id="CP023671">
    <property type="protein sequence ID" value="AYE35145.1"/>
    <property type="molecule type" value="Genomic_DNA"/>
</dbReference>
<sequence length="1342" mass="148947">MKKGFKAIVSTILVLSCILMNVIPVKATLKSGEGGITYYLDSNANDNGDGSSEISAWNSLDQVNNHLFQPGDKLLIKRGSIFYGTLYPKGSGANGSPIIIDVYGHGEDKPLIDAGGKTFIPQQKNWQGPFVNLKDESTIGSAIYLYNQEYWEINNISVTNSREDNLDSDRSGIRIEGYDYGVINHIYIRGCEVKDVKGFNGQDDIYPVVPTKSDGTPMFPDLTDPGENPNNSKLFSGARTTHRTGGINLATYTARLSEAKNDKGVVEQAIDKTKKVTTFNDILIENNTISNCTANGITTTNVKGTLDDDAFRHTNVVIRNNSIDHVSRSGIIPLYTSGVLVERNLIDNFQSTIAGYGCGIWADRANDMVFQYNEVKNGQNYNDGMAFNLDDMTRNGIIQYNYTHDNVGGGYMLHVRPKSYNRNHVIRYNVSINDGGSFRNHVAQIVAVGEDKDPTTQIENANVYNNTFISNKDVHPVFKGNEVKYKNNIWYFTNPNLANRVSPFDFGPNSTFDNNVYYGVNEPNRDGVTVDNNAKLVDPLFMNKNVFGLPKEELLQAIKLQSKSSLIEAATPIENDGGLDFFGYDTDKERINIGAYNGKGHEATKQSYTINSTDNEVKKYLSDATIQNEVIHETASESNTKWVNTTFEQEPLVYTKSNGAYVEYEFNGNGIIPTLKTGPGAGDVLIEVFNKEDINTVLKSKTINTYSETPEVLVIEDFNELSSDNNTYIIRVKNINNTSKAVNVIKFNVKVNEEINCNVDSLENVFIEDGNYVISYYEDSINIPLKSYYVIDSCKDISDIVDVNYNIVSGVGIISNNILSVSTSGEVVVEVTAIYKNQIKKAQATYNVIKAEKPPVNEWPKLPGAGIYEAEDQLVVKEGSFVTLNAETALNGSQLKTSTKNDNLSLEFYGNEVSIYGRKAVGTCIVKVDLYKLVDGEEVLEESVNIDCYKNTMEDQALIYNKSFEENGYYKVKITNTGTKNSNANDAYNMIIDYFVVDEIIDEEVEEVNKIALKITIDYAEELILEGALEDVVPAVVNEFNKALEEAKEVYANEKATEVEVDASFKRLTNVIWMLEFKKGDKKSLQVLVDSAKALVEKEYTSDSWANLQKEIIVAEAVIADENAMQDEVDKALNSLKEAIDSLVKNNVDKSQLESFINKVEGLNKAEYIESTWNKFEKALEVAKNVLADENATQENVNTAYNSLVRAYMELRLIPDKSKLEDLINKIEKMDLSKYTKESVKTLNKELNKANKVLKDKNATQQEIDSVTKSLSLAVDKLEVKEVANSGNLNENNSVNNNTNKNSGKGGNLPNAGAVVSSAIIVILGAIAVISGVVILKRRKNS</sequence>
<dbReference type="Gene3D" id="2.60.120.260">
    <property type="entry name" value="Galactose-binding domain-like"/>
    <property type="match status" value="1"/>
</dbReference>
<dbReference type="KEGG" id="csep:CP523_12350"/>
<reference evidence="5 6" key="1">
    <citation type="submission" date="2017-09" db="EMBL/GenBank/DDBJ databases">
        <authorList>
            <person name="Thomas P."/>
            <person name="Seyboldt C."/>
        </authorList>
    </citation>
    <scope>NUCLEOTIDE SEQUENCE [LARGE SCALE GENOMIC DNA]</scope>
    <source>
        <strain evidence="5 6">DSM 7534</strain>
    </source>
</reference>
<evidence type="ECO:0000256" key="3">
    <source>
        <dbReference type="SAM" id="Phobius"/>
    </source>
</evidence>
<dbReference type="Proteomes" id="UP000280586">
    <property type="component" value="Chromosome"/>
</dbReference>
<protein>
    <recommendedName>
        <fullName evidence="4">Right handed beta helix domain-containing protein</fullName>
    </recommendedName>
</protein>
<dbReference type="Gene3D" id="1.20.1270.70">
    <property type="entry name" value="Designed single chain three-helix bundle"/>
    <property type="match status" value="2"/>
</dbReference>
<dbReference type="InterPro" id="IPR006626">
    <property type="entry name" value="PbH1"/>
</dbReference>
<proteinExistence type="predicted"/>
<feature type="region of interest" description="Disordered" evidence="2">
    <location>
        <begin position="1286"/>
        <end position="1307"/>
    </location>
</feature>
<keyword evidence="1" id="KW-0175">Coiled coil</keyword>
<dbReference type="SMART" id="SM00710">
    <property type="entry name" value="PbH1"/>
    <property type="match status" value="8"/>
</dbReference>
<evidence type="ECO:0000256" key="2">
    <source>
        <dbReference type="SAM" id="MobiDB-lite"/>
    </source>
</evidence>
<dbReference type="Gene3D" id="2.160.20.10">
    <property type="entry name" value="Single-stranded right-handed beta-helix, Pectin lyase-like"/>
    <property type="match status" value="1"/>
</dbReference>
<feature type="transmembrane region" description="Helical" evidence="3">
    <location>
        <begin position="1312"/>
        <end position="1336"/>
    </location>
</feature>
<dbReference type="Pfam" id="PF07554">
    <property type="entry name" value="FIVAR"/>
    <property type="match status" value="4"/>
</dbReference>
<evidence type="ECO:0000256" key="1">
    <source>
        <dbReference type="SAM" id="Coils"/>
    </source>
</evidence>
<dbReference type="InterPro" id="IPR012334">
    <property type="entry name" value="Pectin_lyas_fold"/>
</dbReference>
<keyword evidence="3" id="KW-0472">Membrane</keyword>
<feature type="coiled-coil region" evidence="1">
    <location>
        <begin position="1237"/>
        <end position="1264"/>
    </location>
</feature>
<dbReference type="SUPFAM" id="SSF51126">
    <property type="entry name" value="Pectin lyase-like"/>
    <property type="match status" value="1"/>
</dbReference>
<feature type="compositionally biased region" description="Low complexity" evidence="2">
    <location>
        <begin position="1286"/>
        <end position="1303"/>
    </location>
</feature>
<accession>A0A9N7PK04</accession>
<feature type="domain" description="Right handed beta helix" evidence="4">
    <location>
        <begin position="279"/>
        <end position="410"/>
    </location>
</feature>
<name>A0A9N7PK04_CLOSE</name>
<keyword evidence="3" id="KW-1133">Transmembrane helix</keyword>
<dbReference type="PROSITE" id="PS51257">
    <property type="entry name" value="PROKAR_LIPOPROTEIN"/>
    <property type="match status" value="1"/>
</dbReference>
<keyword evidence="3" id="KW-0812">Transmembrane</keyword>
<dbReference type="InterPro" id="IPR011050">
    <property type="entry name" value="Pectin_lyase_fold/virulence"/>
</dbReference>
<evidence type="ECO:0000313" key="5">
    <source>
        <dbReference type="EMBL" id="AYE35145.1"/>
    </source>
</evidence>
<gene>
    <name evidence="5" type="ORF">CP523_12350</name>
</gene>
<dbReference type="Pfam" id="PF13229">
    <property type="entry name" value="Beta_helix"/>
    <property type="match status" value="1"/>
</dbReference>
<dbReference type="Gene3D" id="1.20.1270.90">
    <property type="entry name" value="AF1782-like"/>
    <property type="match status" value="2"/>
</dbReference>
<organism evidence="5 6">
    <name type="scientific">Clostridium septicum</name>
    <dbReference type="NCBI Taxonomy" id="1504"/>
    <lineage>
        <taxon>Bacteria</taxon>
        <taxon>Bacillati</taxon>
        <taxon>Bacillota</taxon>
        <taxon>Clostridia</taxon>
        <taxon>Eubacteriales</taxon>
        <taxon>Clostridiaceae</taxon>
        <taxon>Clostridium</taxon>
    </lineage>
</organism>
<evidence type="ECO:0000259" key="4">
    <source>
        <dbReference type="Pfam" id="PF13229"/>
    </source>
</evidence>
<dbReference type="RefSeq" id="WP_120140914.1">
    <property type="nucleotide sequence ID" value="NZ_CP023671.1"/>
</dbReference>
<evidence type="ECO:0000313" key="6">
    <source>
        <dbReference type="Proteomes" id="UP000280586"/>
    </source>
</evidence>
<dbReference type="GeneID" id="303561478"/>